<dbReference type="Gene3D" id="3.30.450.20">
    <property type="entry name" value="PAS domain"/>
    <property type="match status" value="2"/>
</dbReference>
<dbReference type="PANTHER" id="PTHR43047:SF72">
    <property type="entry name" value="OSMOSENSING HISTIDINE PROTEIN KINASE SLN1"/>
    <property type="match status" value="1"/>
</dbReference>
<keyword evidence="4" id="KW-0808">Transferase</keyword>
<dbReference type="PROSITE" id="PS50109">
    <property type="entry name" value="HIS_KIN"/>
    <property type="match status" value="1"/>
</dbReference>
<evidence type="ECO:0000256" key="2">
    <source>
        <dbReference type="ARBA" id="ARBA00012438"/>
    </source>
</evidence>
<dbReference type="SUPFAM" id="SSF47384">
    <property type="entry name" value="Homodimeric domain of signal transducing histidine kinase"/>
    <property type="match status" value="1"/>
</dbReference>
<dbReference type="PANTHER" id="PTHR43047">
    <property type="entry name" value="TWO-COMPONENT HISTIDINE PROTEIN KINASE"/>
    <property type="match status" value="1"/>
</dbReference>
<dbReference type="Proteomes" id="UP000664288">
    <property type="component" value="Unassembled WGS sequence"/>
</dbReference>
<dbReference type="Pfam" id="PF08447">
    <property type="entry name" value="PAS_3"/>
    <property type="match status" value="1"/>
</dbReference>
<keyword evidence="5" id="KW-0418">Kinase</keyword>
<dbReference type="InterPro" id="IPR013655">
    <property type="entry name" value="PAS_fold_3"/>
</dbReference>
<evidence type="ECO:0000259" key="9">
    <source>
        <dbReference type="PROSITE" id="PS50112"/>
    </source>
</evidence>
<feature type="domain" description="PAS" evidence="9">
    <location>
        <begin position="382"/>
        <end position="425"/>
    </location>
</feature>
<evidence type="ECO:0000256" key="3">
    <source>
        <dbReference type="ARBA" id="ARBA00022553"/>
    </source>
</evidence>
<feature type="domain" description="PAC" evidence="10">
    <location>
        <begin position="330"/>
        <end position="381"/>
    </location>
</feature>
<accession>A0ABS3J5I6</accession>
<dbReference type="Pfam" id="PF02518">
    <property type="entry name" value="HATPase_c"/>
    <property type="match status" value="1"/>
</dbReference>
<keyword evidence="3" id="KW-0597">Phosphoprotein</keyword>
<evidence type="ECO:0000256" key="7">
    <source>
        <dbReference type="SAM" id="Phobius"/>
    </source>
</evidence>
<dbReference type="Pfam" id="PF12860">
    <property type="entry name" value="PAS_7"/>
    <property type="match status" value="1"/>
</dbReference>
<dbReference type="InterPro" id="IPR004358">
    <property type="entry name" value="Sig_transdc_His_kin-like_C"/>
</dbReference>
<keyword evidence="7" id="KW-0812">Transmembrane</keyword>
<dbReference type="EMBL" id="JAFMPY010000016">
    <property type="protein sequence ID" value="MBO0904941.1"/>
    <property type="molecule type" value="Genomic_DNA"/>
</dbReference>
<evidence type="ECO:0000256" key="5">
    <source>
        <dbReference type="ARBA" id="ARBA00022777"/>
    </source>
</evidence>
<dbReference type="InterPro" id="IPR036890">
    <property type="entry name" value="HATPase_C_sf"/>
</dbReference>
<dbReference type="CDD" id="cd00130">
    <property type="entry name" value="PAS"/>
    <property type="match status" value="1"/>
</dbReference>
<dbReference type="Gene3D" id="3.30.565.10">
    <property type="entry name" value="Histidine kinase-like ATPase, C-terminal domain"/>
    <property type="match status" value="1"/>
</dbReference>
<sequence length="806" mass="88232">MRADASSAPNGGGVLERLMSARRFRRTDDAGSSLQRDDLSKGAGEETPELLLSRKVVPTLVLMFLLTLAAARLTMTLGDRSFHAEDAERDLATVSAYLNAKIKLVEASASDFDGKSLVDELAASDLLPDDVILFVTDRDGMIVTMVPPQADKIGTSIYDLIDDPRDLMGLDAAEKIHDLDFMGGNAIASTADLPVDGGRIDLIWPEASYLADWRRQTAISVSLFVLTGAILLLVLKAYFRQSRRAEDFSALFTEAHERIDIALSRGKCGLWDWDIGRGQMYWSRSMYEILGMEATDGVMPFADVSPLLHPDDGGLFEIARGVAEGDLDHLDRIFRMRRVDGEYVWIRGRANVTHGKDGDIHLIGIAVDVSEHRELARRTDEANHRLQNTIETISETFLLSDRDGKVVICNSIYRKTFGLDEADVVPGTPVDKVLRKARRPIRSITLAQDERPAGESAVEAQMPDGRWLLISERRTTDGGTVWIGTDITQIKHHKTLTKDSRQKLLATIAELEEATDDAERKAAQLSDLNLRYAAQRERAESASRAKTAFLANMSHELRTPLNAILGFSDIIRQRTFGEIGEKYGEYVDDIFMSGTHLLTMIDDVLQMATIESGRLELFAEEIELSAIVRESAAMIEPLARKKHIALSIETPDRLTMISDRRATSQVVLNLLSNAVKFAAEGGTVKLRLRQVGGSATLSIADDGPGIPKPALASLGMPFAQAGSELVRSKCRGTGLGLAISMALVSLHGGRMRIGSRLGDGTIVSLKLPMTAENGRRHDAGGCDARLAPVSSPLRVRAERTADRAAA</sequence>
<dbReference type="SMART" id="SM00091">
    <property type="entry name" value="PAS"/>
    <property type="match status" value="2"/>
</dbReference>
<organism evidence="11 12">
    <name type="scientific">Jiella sonneratiae</name>
    <dbReference type="NCBI Taxonomy" id="2816856"/>
    <lineage>
        <taxon>Bacteria</taxon>
        <taxon>Pseudomonadati</taxon>
        <taxon>Pseudomonadota</taxon>
        <taxon>Alphaproteobacteria</taxon>
        <taxon>Hyphomicrobiales</taxon>
        <taxon>Aurantimonadaceae</taxon>
        <taxon>Jiella</taxon>
    </lineage>
</organism>
<evidence type="ECO:0000259" key="10">
    <source>
        <dbReference type="PROSITE" id="PS50113"/>
    </source>
</evidence>
<evidence type="ECO:0000313" key="11">
    <source>
        <dbReference type="EMBL" id="MBO0904941.1"/>
    </source>
</evidence>
<feature type="domain" description="Histidine kinase" evidence="8">
    <location>
        <begin position="552"/>
        <end position="771"/>
    </location>
</feature>
<keyword evidence="12" id="KW-1185">Reference proteome</keyword>
<dbReference type="SUPFAM" id="SSF55874">
    <property type="entry name" value="ATPase domain of HSP90 chaperone/DNA topoisomerase II/histidine kinase"/>
    <property type="match status" value="1"/>
</dbReference>
<gene>
    <name evidence="11" type="ORF">J1C47_14945</name>
</gene>
<feature type="coiled-coil region" evidence="6">
    <location>
        <begin position="501"/>
        <end position="545"/>
    </location>
</feature>
<dbReference type="Gene3D" id="2.10.70.100">
    <property type="match status" value="1"/>
</dbReference>
<comment type="catalytic activity">
    <reaction evidence="1">
        <text>ATP + protein L-histidine = ADP + protein N-phospho-L-histidine.</text>
        <dbReference type="EC" id="2.7.13.3"/>
    </reaction>
</comment>
<dbReference type="InterPro" id="IPR036097">
    <property type="entry name" value="HisK_dim/P_sf"/>
</dbReference>
<dbReference type="PROSITE" id="PS50112">
    <property type="entry name" value="PAS"/>
    <property type="match status" value="1"/>
</dbReference>
<evidence type="ECO:0000313" key="12">
    <source>
        <dbReference type="Proteomes" id="UP000664288"/>
    </source>
</evidence>
<feature type="transmembrane region" description="Helical" evidence="7">
    <location>
        <begin position="218"/>
        <end position="239"/>
    </location>
</feature>
<dbReference type="InterPro" id="IPR035965">
    <property type="entry name" value="PAS-like_dom_sf"/>
</dbReference>
<evidence type="ECO:0000256" key="6">
    <source>
        <dbReference type="SAM" id="Coils"/>
    </source>
</evidence>
<dbReference type="InterPro" id="IPR003661">
    <property type="entry name" value="HisK_dim/P_dom"/>
</dbReference>
<protein>
    <recommendedName>
        <fullName evidence="2">histidine kinase</fullName>
        <ecNumber evidence="2">2.7.13.3</ecNumber>
    </recommendedName>
</protein>
<evidence type="ECO:0000256" key="1">
    <source>
        <dbReference type="ARBA" id="ARBA00000085"/>
    </source>
</evidence>
<keyword evidence="7" id="KW-0472">Membrane</keyword>
<dbReference type="PROSITE" id="PS50113">
    <property type="entry name" value="PAC"/>
    <property type="match status" value="1"/>
</dbReference>
<dbReference type="EC" id="2.7.13.3" evidence="2"/>
<dbReference type="Pfam" id="PF00512">
    <property type="entry name" value="HisKA"/>
    <property type="match status" value="1"/>
</dbReference>
<keyword evidence="7" id="KW-1133">Transmembrane helix</keyword>
<keyword evidence="6" id="KW-0175">Coiled coil</keyword>
<dbReference type="CDD" id="cd00082">
    <property type="entry name" value="HisKA"/>
    <property type="match status" value="1"/>
</dbReference>
<dbReference type="InterPro" id="IPR005467">
    <property type="entry name" value="His_kinase_dom"/>
</dbReference>
<dbReference type="SMART" id="SM00388">
    <property type="entry name" value="HisKA"/>
    <property type="match status" value="1"/>
</dbReference>
<reference evidence="11 12" key="1">
    <citation type="submission" date="2021-03" db="EMBL/GenBank/DDBJ databases">
        <title>Whole genome sequence of Jiella sp. MQZ13P-4.</title>
        <authorList>
            <person name="Tuo L."/>
        </authorList>
    </citation>
    <scope>NUCLEOTIDE SEQUENCE [LARGE SCALE GENOMIC DNA]</scope>
    <source>
        <strain evidence="11 12">MQZ13P-4</strain>
    </source>
</reference>
<dbReference type="InterPro" id="IPR000700">
    <property type="entry name" value="PAS-assoc_C"/>
</dbReference>
<dbReference type="InterPro" id="IPR000014">
    <property type="entry name" value="PAS"/>
</dbReference>
<evidence type="ECO:0000256" key="4">
    <source>
        <dbReference type="ARBA" id="ARBA00022679"/>
    </source>
</evidence>
<dbReference type="SMART" id="SM00387">
    <property type="entry name" value="HATPase_c"/>
    <property type="match status" value="1"/>
</dbReference>
<dbReference type="Gene3D" id="1.10.287.130">
    <property type="match status" value="1"/>
</dbReference>
<proteinExistence type="predicted"/>
<dbReference type="SUPFAM" id="SSF55785">
    <property type="entry name" value="PYP-like sensor domain (PAS domain)"/>
    <property type="match status" value="2"/>
</dbReference>
<dbReference type="PRINTS" id="PR00344">
    <property type="entry name" value="BCTRLSENSOR"/>
</dbReference>
<dbReference type="InterPro" id="IPR001610">
    <property type="entry name" value="PAC"/>
</dbReference>
<dbReference type="SMART" id="SM00086">
    <property type="entry name" value="PAC"/>
    <property type="match status" value="1"/>
</dbReference>
<dbReference type="InterPro" id="IPR003594">
    <property type="entry name" value="HATPase_dom"/>
</dbReference>
<evidence type="ECO:0000259" key="8">
    <source>
        <dbReference type="PROSITE" id="PS50109"/>
    </source>
</evidence>
<comment type="caution">
    <text evidence="11">The sequence shown here is derived from an EMBL/GenBank/DDBJ whole genome shotgun (WGS) entry which is preliminary data.</text>
</comment>
<name>A0ABS3J5I6_9HYPH</name>